<evidence type="ECO:0000256" key="8">
    <source>
        <dbReference type="RuleBase" id="RU366033"/>
    </source>
</evidence>
<evidence type="ECO:0000313" key="10">
    <source>
        <dbReference type="EMBL" id="CAD8408758.1"/>
    </source>
</evidence>
<gene>
    <name evidence="10" type="ORF">PINE0816_LOCUS4880</name>
</gene>
<feature type="transmembrane region" description="Helical" evidence="8">
    <location>
        <begin position="135"/>
        <end position="155"/>
    </location>
</feature>
<dbReference type="PROSITE" id="PS50850">
    <property type="entry name" value="MFS"/>
    <property type="match status" value="1"/>
</dbReference>
<evidence type="ECO:0000256" key="1">
    <source>
        <dbReference type="ARBA" id="ARBA00004141"/>
    </source>
</evidence>
<proteinExistence type="inferred from homology"/>
<dbReference type="NCBIfam" id="TIGR00886">
    <property type="entry name" value="2A0108"/>
    <property type="match status" value="1"/>
</dbReference>
<feature type="transmembrane region" description="Helical" evidence="8">
    <location>
        <begin position="390"/>
        <end position="412"/>
    </location>
</feature>
<evidence type="ECO:0000256" key="4">
    <source>
        <dbReference type="ARBA" id="ARBA00022692"/>
    </source>
</evidence>
<comment type="similarity">
    <text evidence="2 8">Belongs to the major facilitator superfamily. Nitrate/nitrite porter (TC 2.A.1.8) family.</text>
</comment>
<dbReference type="InterPro" id="IPR036259">
    <property type="entry name" value="MFS_trans_sf"/>
</dbReference>
<feature type="transmembrane region" description="Helical" evidence="8">
    <location>
        <begin position="265"/>
        <end position="285"/>
    </location>
</feature>
<evidence type="ECO:0000256" key="3">
    <source>
        <dbReference type="ARBA" id="ARBA00022448"/>
    </source>
</evidence>
<keyword evidence="8" id="KW-1003">Cell membrane</keyword>
<dbReference type="GO" id="GO:0015113">
    <property type="term" value="F:nitrite transmembrane transporter activity"/>
    <property type="evidence" value="ECO:0007669"/>
    <property type="project" value="InterPro"/>
</dbReference>
<sequence length="467" mass="50200">MSKSLEVDKSATKKESSYALSVDPEQDDKATELKICSFALPHMRAFHFSWMGFFTAFFIWFAIAPLLPIIKDDLKLSASDVWTTNICAVLFDIIMRFVFGAVCDKYGARIPMGCVLMFASIPTACIGLVKNLTGLIFVRLFIGVAGSTFVMCQCWSTRMFTKDIVGIANGLVGGWGNVGGGATQIVMGTALFPLFTSIWDGDEEMAWRTVTIVPAVVAFIMGMVIIKFGQDCPKGNYTELKKSGEMIEVSAAASFRSGALDLNTWILFVHYACCFGVELTVNNAAVSFFNTVFELDVSTASAIASIFGFMNLFARGVGGYLSDRAMPKMGMRGRILVQAFLLLAEGVCIFIFQAQTNLAASIVMLTIFSIFVQAAEGSTYGIVPYVNRQAPGAVAGIVGAGGPAGAVLFGLIFKANAEDQPRAFFIMACVVCGAGVLSAMITIKGHRGLLFGKDKEPIANLLVPVTE</sequence>
<evidence type="ECO:0000256" key="2">
    <source>
        <dbReference type="ARBA" id="ARBA00008432"/>
    </source>
</evidence>
<dbReference type="EMBL" id="HBEL01010220">
    <property type="protein sequence ID" value="CAD8408758.1"/>
    <property type="molecule type" value="Transcribed_RNA"/>
</dbReference>
<dbReference type="PANTHER" id="PTHR23515">
    <property type="entry name" value="HIGH-AFFINITY NITRATE TRANSPORTER 2.3"/>
    <property type="match status" value="1"/>
</dbReference>
<dbReference type="InterPro" id="IPR011701">
    <property type="entry name" value="MFS"/>
</dbReference>
<keyword evidence="7 8" id="KW-0472">Membrane</keyword>
<feature type="transmembrane region" description="Helical" evidence="8">
    <location>
        <begin position="82"/>
        <end position="103"/>
    </location>
</feature>
<comment type="subcellular location">
    <subcellularLocation>
        <location evidence="8">Cell membrane</location>
        <topology evidence="8">Multi-pass membrane protein</topology>
    </subcellularLocation>
    <subcellularLocation>
        <location evidence="1">Membrane</location>
        <topology evidence="1">Multi-pass membrane protein</topology>
    </subcellularLocation>
</comment>
<evidence type="ECO:0000256" key="5">
    <source>
        <dbReference type="ARBA" id="ARBA00022989"/>
    </source>
</evidence>
<name>A0A7S0C147_9STRA</name>
<dbReference type="AlphaFoldDB" id="A0A7S0C147"/>
<accession>A0A7S0C147</accession>
<feature type="transmembrane region" description="Helical" evidence="8">
    <location>
        <begin position="358"/>
        <end position="383"/>
    </location>
</feature>
<feature type="transmembrane region" description="Helical" evidence="8">
    <location>
        <begin position="175"/>
        <end position="199"/>
    </location>
</feature>
<evidence type="ECO:0000256" key="6">
    <source>
        <dbReference type="ARBA" id="ARBA00023063"/>
    </source>
</evidence>
<evidence type="ECO:0000256" key="7">
    <source>
        <dbReference type="ARBA" id="ARBA00023136"/>
    </source>
</evidence>
<dbReference type="InterPro" id="IPR044772">
    <property type="entry name" value="NO3_transporter"/>
</dbReference>
<keyword evidence="4 8" id="KW-0812">Transmembrane</keyword>
<protein>
    <recommendedName>
        <fullName evidence="8">Nitrate/nitrite transporter</fullName>
    </recommendedName>
</protein>
<feature type="transmembrane region" description="Helical" evidence="8">
    <location>
        <begin position="297"/>
        <end position="314"/>
    </location>
</feature>
<keyword evidence="3 8" id="KW-0813">Transport</keyword>
<feature type="transmembrane region" description="Helical" evidence="8">
    <location>
        <begin position="110"/>
        <end position="129"/>
    </location>
</feature>
<keyword evidence="5 8" id="KW-1133">Transmembrane helix</keyword>
<feature type="transmembrane region" description="Helical" evidence="8">
    <location>
        <begin position="48"/>
        <end position="70"/>
    </location>
</feature>
<dbReference type="GO" id="GO:0005886">
    <property type="term" value="C:plasma membrane"/>
    <property type="evidence" value="ECO:0007669"/>
    <property type="project" value="UniProtKB-SubCell"/>
</dbReference>
<dbReference type="GO" id="GO:0042128">
    <property type="term" value="P:nitrate assimilation"/>
    <property type="evidence" value="ECO:0007669"/>
    <property type="project" value="UniProtKB-UniRule"/>
</dbReference>
<dbReference type="Pfam" id="PF07690">
    <property type="entry name" value="MFS_1"/>
    <property type="match status" value="1"/>
</dbReference>
<keyword evidence="6 8" id="KW-0534">Nitrate assimilation</keyword>
<feature type="transmembrane region" description="Helical" evidence="8">
    <location>
        <begin position="335"/>
        <end position="352"/>
    </location>
</feature>
<dbReference type="GO" id="GO:0015112">
    <property type="term" value="F:nitrate transmembrane transporter activity"/>
    <property type="evidence" value="ECO:0007669"/>
    <property type="project" value="UniProtKB-UniRule"/>
</dbReference>
<dbReference type="InterPro" id="IPR004737">
    <property type="entry name" value="NO3_transporter_NarK/NarU-like"/>
</dbReference>
<feature type="transmembrane region" description="Helical" evidence="8">
    <location>
        <begin position="424"/>
        <end position="443"/>
    </location>
</feature>
<organism evidence="10">
    <name type="scientific">Proboscia inermis</name>
    <dbReference type="NCBI Taxonomy" id="420281"/>
    <lineage>
        <taxon>Eukaryota</taxon>
        <taxon>Sar</taxon>
        <taxon>Stramenopiles</taxon>
        <taxon>Ochrophyta</taxon>
        <taxon>Bacillariophyta</taxon>
        <taxon>Coscinodiscophyceae</taxon>
        <taxon>Rhizosoleniophycidae</taxon>
        <taxon>Rhizosoleniales</taxon>
        <taxon>Rhizosoleniaceae</taxon>
        <taxon>Proboscia</taxon>
    </lineage>
</organism>
<feature type="transmembrane region" description="Helical" evidence="8">
    <location>
        <begin position="205"/>
        <end position="226"/>
    </location>
</feature>
<dbReference type="Gene3D" id="1.20.1250.20">
    <property type="entry name" value="MFS general substrate transporter like domains"/>
    <property type="match status" value="2"/>
</dbReference>
<dbReference type="SUPFAM" id="SSF103473">
    <property type="entry name" value="MFS general substrate transporter"/>
    <property type="match status" value="1"/>
</dbReference>
<reference evidence="10" key="1">
    <citation type="submission" date="2021-01" db="EMBL/GenBank/DDBJ databases">
        <authorList>
            <person name="Corre E."/>
            <person name="Pelletier E."/>
            <person name="Niang G."/>
            <person name="Scheremetjew M."/>
            <person name="Finn R."/>
            <person name="Kale V."/>
            <person name="Holt S."/>
            <person name="Cochrane G."/>
            <person name="Meng A."/>
            <person name="Brown T."/>
            <person name="Cohen L."/>
        </authorList>
    </citation>
    <scope>NUCLEOTIDE SEQUENCE</scope>
    <source>
        <strain evidence="10">CCAP1064/1</strain>
    </source>
</reference>
<feature type="domain" description="Major facilitator superfamily (MFS) profile" evidence="9">
    <location>
        <begin position="45"/>
        <end position="447"/>
    </location>
</feature>
<evidence type="ECO:0000259" key="9">
    <source>
        <dbReference type="PROSITE" id="PS50850"/>
    </source>
</evidence>
<dbReference type="InterPro" id="IPR020846">
    <property type="entry name" value="MFS_dom"/>
</dbReference>